<dbReference type="PANTHER" id="PTHR28524:SF3">
    <property type="entry name" value="SUCCINATE DEHYDROGENASE ASSEMBLY FACTOR 4, MITOCHONDRIAL"/>
    <property type="match status" value="1"/>
</dbReference>
<dbReference type="OMA" id="QGPLPEC"/>
<gene>
    <name evidence="5" type="primary">LOC108077367</name>
</gene>
<reference evidence="4" key="1">
    <citation type="submission" date="2025-05" db="UniProtKB">
        <authorList>
            <consortium name="RefSeq"/>
        </authorList>
    </citation>
    <scope>NUCLEOTIDE SEQUENCE [LARGE SCALE GENOMIC DNA]</scope>
    <source>
        <strain evidence="4">14028-0561.14</strain>
    </source>
</reference>
<dbReference type="RefSeq" id="XP_017026152.1">
    <property type="nucleotide sequence ID" value="XM_017170663.3"/>
</dbReference>
<dbReference type="GeneID" id="108077367"/>
<dbReference type="OrthoDB" id="201362at2759"/>
<sequence length="118" mass="13402">MLRLCRSFVSQCGCHMSRRCHGTLSNPETHVHTVEEVEELPKPEERLSERYLKFREKLRSNAPLTPMPEGAPHPAHEQEPLVPWPNGVNPHTGEIGGPAGPEPTRYGDWERKGRVTDF</sequence>
<dbReference type="PANTHER" id="PTHR28524">
    <property type="entry name" value="SUCCINATE DEHYDROGENASE ASSEMBLY FACTOR 4, MITOCHONDRIAL"/>
    <property type="match status" value="1"/>
</dbReference>
<dbReference type="Proteomes" id="UP001652661">
    <property type="component" value="Chromosome 2L"/>
</dbReference>
<evidence type="ECO:0000313" key="4">
    <source>
        <dbReference type="Proteomes" id="UP001652661"/>
    </source>
</evidence>
<evidence type="ECO:0000313" key="5">
    <source>
        <dbReference type="RefSeq" id="XP_017026152.1"/>
    </source>
</evidence>
<reference evidence="5" key="2">
    <citation type="submission" date="2025-08" db="UniProtKB">
        <authorList>
            <consortium name="RefSeq"/>
        </authorList>
    </citation>
    <scope>IDENTIFICATION</scope>
    <source>
        <strain evidence="5">14028-0561.14</strain>
        <tissue evidence="5">Whole fly</tissue>
    </source>
</reference>
<protein>
    <recommendedName>
        <fullName evidence="2">Succinate dehydrogenase assembly factor 4, mitochondrial</fullName>
    </recommendedName>
</protein>
<feature type="region of interest" description="Disordered" evidence="3">
    <location>
        <begin position="61"/>
        <end position="118"/>
    </location>
</feature>
<name>A0A6P4IB38_DROKI</name>
<accession>A0A6P4IB38</accession>
<proteinExistence type="inferred from homology"/>
<organism evidence="4 5">
    <name type="scientific">Drosophila kikkawai</name>
    <name type="common">Fruit fly</name>
    <dbReference type="NCBI Taxonomy" id="30033"/>
    <lineage>
        <taxon>Eukaryota</taxon>
        <taxon>Metazoa</taxon>
        <taxon>Ecdysozoa</taxon>
        <taxon>Arthropoda</taxon>
        <taxon>Hexapoda</taxon>
        <taxon>Insecta</taxon>
        <taxon>Pterygota</taxon>
        <taxon>Neoptera</taxon>
        <taxon>Endopterygota</taxon>
        <taxon>Diptera</taxon>
        <taxon>Brachycera</taxon>
        <taxon>Muscomorpha</taxon>
        <taxon>Ephydroidea</taxon>
        <taxon>Drosophilidae</taxon>
        <taxon>Drosophila</taxon>
        <taxon>Sophophora</taxon>
    </lineage>
</organism>
<dbReference type="GO" id="GO:0034553">
    <property type="term" value="P:mitochondrial respiratory chain complex II assembly"/>
    <property type="evidence" value="ECO:0007669"/>
    <property type="project" value="TreeGrafter"/>
</dbReference>
<evidence type="ECO:0000256" key="2">
    <source>
        <dbReference type="ARBA" id="ARBA00022170"/>
    </source>
</evidence>
<dbReference type="GO" id="GO:0005739">
    <property type="term" value="C:mitochondrion"/>
    <property type="evidence" value="ECO:0007669"/>
    <property type="project" value="TreeGrafter"/>
</dbReference>
<dbReference type="InterPro" id="IPR012875">
    <property type="entry name" value="SDHF4"/>
</dbReference>
<dbReference type="AlphaFoldDB" id="A0A6P4IB38"/>
<comment type="similarity">
    <text evidence="1">Belongs to the SDHAF4 family.</text>
</comment>
<evidence type="ECO:0000256" key="1">
    <source>
        <dbReference type="ARBA" id="ARBA00005701"/>
    </source>
</evidence>
<evidence type="ECO:0000256" key="3">
    <source>
        <dbReference type="SAM" id="MobiDB-lite"/>
    </source>
</evidence>
<dbReference type="Pfam" id="PF07896">
    <property type="entry name" value="DUF1674"/>
    <property type="match status" value="1"/>
</dbReference>
<keyword evidence="4" id="KW-1185">Reference proteome</keyword>
<feature type="compositionally biased region" description="Basic and acidic residues" evidence="3">
    <location>
        <begin position="105"/>
        <end position="118"/>
    </location>
</feature>